<dbReference type="OrthoDB" id="3797709at2759"/>
<proteinExistence type="predicted"/>
<dbReference type="AlphaFoldDB" id="A0A6A7B4Q5"/>
<gene>
    <name evidence="1" type="ORF">T440DRAFT_479967</name>
</gene>
<organism evidence="1 2">
    <name type="scientific">Plenodomus tracheiphilus IPT5</name>
    <dbReference type="NCBI Taxonomy" id="1408161"/>
    <lineage>
        <taxon>Eukaryota</taxon>
        <taxon>Fungi</taxon>
        <taxon>Dikarya</taxon>
        <taxon>Ascomycota</taxon>
        <taxon>Pezizomycotina</taxon>
        <taxon>Dothideomycetes</taxon>
        <taxon>Pleosporomycetidae</taxon>
        <taxon>Pleosporales</taxon>
        <taxon>Pleosporineae</taxon>
        <taxon>Leptosphaeriaceae</taxon>
        <taxon>Plenodomus</taxon>
    </lineage>
</organism>
<keyword evidence="2" id="KW-1185">Reference proteome</keyword>
<evidence type="ECO:0000313" key="2">
    <source>
        <dbReference type="Proteomes" id="UP000799423"/>
    </source>
</evidence>
<evidence type="ECO:0000313" key="1">
    <source>
        <dbReference type="EMBL" id="KAF2849425.1"/>
    </source>
</evidence>
<dbReference type="EMBL" id="MU006311">
    <property type="protein sequence ID" value="KAF2849425.1"/>
    <property type="molecule type" value="Genomic_DNA"/>
</dbReference>
<sequence>MYPSYPSYEPHTSLAIRFAVPAQRVVERILRDSENLENLQLLAAANVLFPQIKSLARLMSRHRIQLQEIKPNELGITLFLPPPPCPPPKSARFVHFIRRKMHKPSLDTIVEESPIDSLKCDKAMDVTDDWVTLYEYLPFKRRSVSRQSRTAR</sequence>
<reference evidence="1" key="1">
    <citation type="submission" date="2020-01" db="EMBL/GenBank/DDBJ databases">
        <authorList>
            <consortium name="DOE Joint Genome Institute"/>
            <person name="Haridas S."/>
            <person name="Albert R."/>
            <person name="Binder M."/>
            <person name="Bloem J."/>
            <person name="Labutti K."/>
            <person name="Salamov A."/>
            <person name="Andreopoulos B."/>
            <person name="Baker S.E."/>
            <person name="Barry K."/>
            <person name="Bills G."/>
            <person name="Bluhm B.H."/>
            <person name="Cannon C."/>
            <person name="Castanera R."/>
            <person name="Culley D.E."/>
            <person name="Daum C."/>
            <person name="Ezra D."/>
            <person name="Gonzalez J.B."/>
            <person name="Henrissat B."/>
            <person name="Kuo A."/>
            <person name="Liang C."/>
            <person name="Lipzen A."/>
            <person name="Lutzoni F."/>
            <person name="Magnuson J."/>
            <person name="Mondo S."/>
            <person name="Nolan M."/>
            <person name="Ohm R."/>
            <person name="Pangilinan J."/>
            <person name="Park H.-J."/>
            <person name="Ramirez L."/>
            <person name="Alfaro M."/>
            <person name="Sun H."/>
            <person name="Tritt A."/>
            <person name="Yoshinaga Y."/>
            <person name="Zwiers L.-H."/>
            <person name="Turgeon B.G."/>
            <person name="Goodwin S.B."/>
            <person name="Spatafora J.W."/>
            <person name="Crous P.W."/>
            <person name="Grigoriev I.V."/>
        </authorList>
    </citation>
    <scope>NUCLEOTIDE SEQUENCE</scope>
    <source>
        <strain evidence="1">IPT5</strain>
    </source>
</reference>
<dbReference type="Proteomes" id="UP000799423">
    <property type="component" value="Unassembled WGS sequence"/>
</dbReference>
<name>A0A6A7B4Q5_9PLEO</name>
<protein>
    <submittedName>
        <fullName evidence="1">Uncharacterized protein</fullName>
    </submittedName>
</protein>
<accession>A0A6A7B4Q5</accession>